<dbReference type="Gene3D" id="3.40.50.880">
    <property type="match status" value="1"/>
</dbReference>
<dbReference type="PANTHER" id="PTHR10443:SF12">
    <property type="entry name" value="DIPEPTIDASE"/>
    <property type="match status" value="1"/>
</dbReference>
<dbReference type="Pfam" id="PF01244">
    <property type="entry name" value="Peptidase_M19"/>
    <property type="match status" value="1"/>
</dbReference>
<evidence type="ECO:0000313" key="3">
    <source>
        <dbReference type="Proteomes" id="UP000648352"/>
    </source>
</evidence>
<dbReference type="CDD" id="cd01741">
    <property type="entry name" value="GATase1_1"/>
    <property type="match status" value="1"/>
</dbReference>
<accession>A0ABR8S4F6</accession>
<dbReference type="SUPFAM" id="SSF52317">
    <property type="entry name" value="Class I glutamine amidotransferase-like"/>
    <property type="match status" value="1"/>
</dbReference>
<dbReference type="InterPro" id="IPR032466">
    <property type="entry name" value="Metal_Hydrolase"/>
</dbReference>
<dbReference type="InterPro" id="IPR044992">
    <property type="entry name" value="ChyE-like"/>
</dbReference>
<name>A0ABR8S4F6_9MICO</name>
<comment type="caution">
    <text evidence="2">The sequence shown here is derived from an EMBL/GenBank/DDBJ whole genome shotgun (WGS) entry which is preliminary data.</text>
</comment>
<dbReference type="PROSITE" id="PS51365">
    <property type="entry name" value="RENAL_DIPEPTIDASE_2"/>
    <property type="match status" value="1"/>
</dbReference>
<dbReference type="InterPro" id="IPR029062">
    <property type="entry name" value="Class_I_gatase-like"/>
</dbReference>
<dbReference type="Gene3D" id="3.20.20.140">
    <property type="entry name" value="Metal-dependent hydrolases"/>
    <property type="match status" value="1"/>
</dbReference>
<keyword evidence="3" id="KW-1185">Reference proteome</keyword>
<dbReference type="RefSeq" id="WP_191719570.1">
    <property type="nucleotide sequence ID" value="NZ_JACSQP010000007.1"/>
</dbReference>
<proteinExistence type="predicted"/>
<dbReference type="InterPro" id="IPR017926">
    <property type="entry name" value="GATASE"/>
</dbReference>
<sequence length="618" mass="64114">MIPVIDGHNDLAWACREHHGYDTTVLSGSVPTLHTDLPRLAAGGVAGQFWSVWVDASLTGPEQVTATLEQIDFVHRLVGDHPDRLALARTAQDVRDAMASGRIASLIGVEGGDQLDGSLAVLRQYARLGARYLTLTWSRTIPWADSATDDAHHGGLTEFGRDVVRELNRIGMLVDLSHVAPSTMRDALEVSARPVIVSHSGALALCDHPRNVPDDVLAAIGAGGGVVMVAFVPSFVSQARRDWVRDGEQGPPPAVGIADVADHIEYIRGVAGVHAVGLGADYDGTDAMPDGLHDVSTYPDLLAELRSRGWSQADLEALAHGNVLRVLEAADADHLAFLAGRAARPSAAALRPAVDVAARAAAQPRVLVVQNAASSGVRRLGRWLADEGVAVEVVAGEQGLPETLAGYDGLVMLGGGLMPDDDDRAPWLAAERELARQAITADLPTLGICLGGQLLAHVAGGEVRASFGPKERGATPITASAAGRADAVIGALGDGAPMIENHQDMITALPPGAVLLASSDAVALQAFRLGAHVRGVQFHPEVGADDLLGWTEPTTPTPDDRPVAELVDAARAVDAHNTRVSRALAAGFAAEVREAAAARTAAARTAATAAAAGAGVLS</sequence>
<gene>
    <name evidence="2" type="ORF">H9651_12035</name>
</gene>
<organism evidence="2 3">
    <name type="scientific">Microbacterium pullorum</name>
    <dbReference type="NCBI Taxonomy" id="2762236"/>
    <lineage>
        <taxon>Bacteria</taxon>
        <taxon>Bacillati</taxon>
        <taxon>Actinomycetota</taxon>
        <taxon>Actinomycetes</taxon>
        <taxon>Micrococcales</taxon>
        <taxon>Microbacteriaceae</taxon>
        <taxon>Microbacterium</taxon>
    </lineage>
</organism>
<reference evidence="2 3" key="1">
    <citation type="submission" date="2020-08" db="EMBL/GenBank/DDBJ databases">
        <title>A Genomic Blueprint of the Chicken Gut Microbiome.</title>
        <authorList>
            <person name="Gilroy R."/>
            <person name="Ravi A."/>
            <person name="Getino M."/>
            <person name="Pursley I."/>
            <person name="Horton D.L."/>
            <person name="Alikhan N.-F."/>
            <person name="Baker D."/>
            <person name="Gharbi K."/>
            <person name="Hall N."/>
            <person name="Watson M."/>
            <person name="Adriaenssens E.M."/>
            <person name="Foster-Nyarko E."/>
            <person name="Jarju S."/>
            <person name="Secka A."/>
            <person name="Antonio M."/>
            <person name="Oren A."/>
            <person name="Chaudhuri R."/>
            <person name="La Ragione R.M."/>
            <person name="Hildebrand F."/>
            <person name="Pallen M.J."/>
        </authorList>
    </citation>
    <scope>NUCLEOTIDE SEQUENCE [LARGE SCALE GENOMIC DNA]</scope>
    <source>
        <strain evidence="2 3">Sa4CUA7</strain>
    </source>
</reference>
<evidence type="ECO:0000313" key="2">
    <source>
        <dbReference type="EMBL" id="MBD7958371.1"/>
    </source>
</evidence>
<feature type="domain" description="Glutamine amidotransferase" evidence="1">
    <location>
        <begin position="371"/>
        <end position="542"/>
    </location>
</feature>
<dbReference type="Pfam" id="PF00117">
    <property type="entry name" value="GATase"/>
    <property type="match status" value="1"/>
</dbReference>
<dbReference type="Proteomes" id="UP000648352">
    <property type="component" value="Unassembled WGS sequence"/>
</dbReference>
<dbReference type="InterPro" id="IPR008257">
    <property type="entry name" value="Pept_M19"/>
</dbReference>
<dbReference type="PROSITE" id="PS51273">
    <property type="entry name" value="GATASE_TYPE_1"/>
    <property type="match status" value="1"/>
</dbReference>
<dbReference type="CDD" id="cd01301">
    <property type="entry name" value="rDP_like"/>
    <property type="match status" value="1"/>
</dbReference>
<evidence type="ECO:0000259" key="1">
    <source>
        <dbReference type="Pfam" id="PF00117"/>
    </source>
</evidence>
<protein>
    <submittedName>
        <fullName evidence="2">Membrane dipeptidase</fullName>
    </submittedName>
</protein>
<dbReference type="EMBL" id="JACSQP010000007">
    <property type="protein sequence ID" value="MBD7958371.1"/>
    <property type="molecule type" value="Genomic_DNA"/>
</dbReference>
<dbReference type="PANTHER" id="PTHR10443">
    <property type="entry name" value="MICROSOMAL DIPEPTIDASE"/>
    <property type="match status" value="1"/>
</dbReference>
<dbReference type="SUPFAM" id="SSF51556">
    <property type="entry name" value="Metallo-dependent hydrolases"/>
    <property type="match status" value="1"/>
</dbReference>